<organism evidence="2 3">
    <name type="scientific">Scytalidium lignicola</name>
    <name type="common">Hyphomycete</name>
    <dbReference type="NCBI Taxonomy" id="5539"/>
    <lineage>
        <taxon>Eukaryota</taxon>
        <taxon>Fungi</taxon>
        <taxon>Dikarya</taxon>
        <taxon>Ascomycota</taxon>
        <taxon>Pezizomycotina</taxon>
        <taxon>Leotiomycetes</taxon>
        <taxon>Leotiomycetes incertae sedis</taxon>
        <taxon>Scytalidium</taxon>
    </lineage>
</organism>
<dbReference type="AlphaFoldDB" id="A0A3E2GY76"/>
<dbReference type="OMA" id="CPFYGTY"/>
<protein>
    <recommendedName>
        <fullName evidence="4">Alpha-methylacyl-CoA racemase</fullName>
    </recommendedName>
</protein>
<keyword evidence="3" id="KW-1185">Reference proteome</keyword>
<feature type="non-terminal residue" evidence="2">
    <location>
        <position position="385"/>
    </location>
</feature>
<dbReference type="InterPro" id="IPR050509">
    <property type="entry name" value="CoA-transferase_III"/>
</dbReference>
<dbReference type="InterPro" id="IPR003673">
    <property type="entry name" value="CoA-Trfase_fam_III"/>
</dbReference>
<dbReference type="STRING" id="5539.A0A3E2GY76"/>
<proteinExistence type="inferred from homology"/>
<dbReference type="SUPFAM" id="SSF89796">
    <property type="entry name" value="CoA-transferase family III (CaiB/BaiF)"/>
    <property type="match status" value="1"/>
</dbReference>
<dbReference type="EMBL" id="NCSJ02000286">
    <property type="protein sequence ID" value="RFU26086.1"/>
    <property type="molecule type" value="Genomic_DNA"/>
</dbReference>
<dbReference type="InterPro" id="IPR044855">
    <property type="entry name" value="CoA-Trfase_III_dom3_sf"/>
</dbReference>
<evidence type="ECO:0000313" key="3">
    <source>
        <dbReference type="Proteomes" id="UP000258309"/>
    </source>
</evidence>
<dbReference type="Pfam" id="PF02515">
    <property type="entry name" value="CoA_transf_3"/>
    <property type="match status" value="1"/>
</dbReference>
<dbReference type="PANTHER" id="PTHR48228:SF5">
    <property type="entry name" value="ALPHA-METHYLACYL-COA RACEMASE"/>
    <property type="match status" value="1"/>
</dbReference>
<dbReference type="GO" id="GO:0003824">
    <property type="term" value="F:catalytic activity"/>
    <property type="evidence" value="ECO:0007669"/>
    <property type="project" value="InterPro"/>
</dbReference>
<evidence type="ECO:0000256" key="1">
    <source>
        <dbReference type="ARBA" id="ARBA00008383"/>
    </source>
</evidence>
<dbReference type="Gene3D" id="3.40.50.10540">
    <property type="entry name" value="Crotonobetainyl-coa:carnitine coa-transferase, domain 1"/>
    <property type="match status" value="1"/>
</dbReference>
<name>A0A3E2GY76_SCYLI</name>
<comment type="caution">
    <text evidence="2">The sequence shown here is derived from an EMBL/GenBank/DDBJ whole genome shotgun (WGS) entry which is preliminary data.</text>
</comment>
<reference evidence="2 3" key="1">
    <citation type="submission" date="2018-05" db="EMBL/GenBank/DDBJ databases">
        <title>Draft genome sequence of Scytalidium lignicola DSM 105466, a ubiquitous saprotrophic fungus.</title>
        <authorList>
            <person name="Buettner E."/>
            <person name="Gebauer A.M."/>
            <person name="Hofrichter M."/>
            <person name="Liers C."/>
            <person name="Kellner H."/>
        </authorList>
    </citation>
    <scope>NUCLEOTIDE SEQUENCE [LARGE SCALE GENOMIC DNA]</scope>
    <source>
        <strain evidence="2 3">DSM 105466</strain>
    </source>
</reference>
<comment type="similarity">
    <text evidence="1">Belongs to the CoA-transferase III family.</text>
</comment>
<dbReference type="Gene3D" id="3.30.1540.10">
    <property type="entry name" value="formyl-coa transferase, domain 3"/>
    <property type="match status" value="1"/>
</dbReference>
<sequence>MPSLDGLRVLELAGLAPGPFTGLLLADNGADVLRIDRVPRPPTPSPDTLVRHKSCIAVDLKSAPGKTLFLELIRNVDILIDPYRPGVLESLNLCPSKVLLKLNPRLVVARLTGFRRDGKYASMAGHDINYLAVSGVLSMLGPSIKVPPFNHPLPPSPPGNLLADFAGGGLICFAGILLALYARSKLGRGQIVEANMVDGVSYLGTAPRQATKIAGQWDRPRGQNLVDGGCPYYNVYECRDDGKYMAVASLELRFFNELIKGLEVGEKDWEGNRDSRTTWPKMKAIFEKKFKSKTRKEWENIFDGTDACCTPVLTHDELENAGYEQRAAVTLTETPSLYIQDGWSIKTLKTDEGGESKLQAWMGWKKGRDYQIENGAFARKDVAKL</sequence>
<dbReference type="InterPro" id="IPR023606">
    <property type="entry name" value="CoA-Trfase_III_dom_1_sf"/>
</dbReference>
<accession>A0A3E2GY76</accession>
<evidence type="ECO:0008006" key="4">
    <source>
        <dbReference type="Google" id="ProtNLM"/>
    </source>
</evidence>
<dbReference type="PANTHER" id="PTHR48228">
    <property type="entry name" value="SUCCINYL-COA--D-CITRAMALATE COA-TRANSFERASE"/>
    <property type="match status" value="1"/>
</dbReference>
<evidence type="ECO:0000313" key="2">
    <source>
        <dbReference type="EMBL" id="RFU26086.1"/>
    </source>
</evidence>
<dbReference type="Proteomes" id="UP000258309">
    <property type="component" value="Unassembled WGS sequence"/>
</dbReference>
<feature type="non-terminal residue" evidence="2">
    <location>
        <position position="1"/>
    </location>
</feature>
<dbReference type="OrthoDB" id="16747at2759"/>
<gene>
    <name evidence="2" type="ORF">B7463_g10255</name>
</gene>